<proteinExistence type="predicted"/>
<gene>
    <name evidence="1" type="ORF">FHS57_003982</name>
</gene>
<protein>
    <submittedName>
        <fullName evidence="1">Uncharacterized protein</fullName>
    </submittedName>
</protein>
<organism evidence="1 2">
    <name type="scientific">Runella defluvii</name>
    <dbReference type="NCBI Taxonomy" id="370973"/>
    <lineage>
        <taxon>Bacteria</taxon>
        <taxon>Pseudomonadati</taxon>
        <taxon>Bacteroidota</taxon>
        <taxon>Cytophagia</taxon>
        <taxon>Cytophagales</taxon>
        <taxon>Spirosomataceae</taxon>
        <taxon>Runella</taxon>
    </lineage>
</organism>
<feature type="non-terminal residue" evidence="1">
    <location>
        <position position="1"/>
    </location>
</feature>
<keyword evidence="2" id="KW-1185">Reference proteome</keyword>
<dbReference type="Proteomes" id="UP000541352">
    <property type="component" value="Unassembled WGS sequence"/>
</dbReference>
<accession>A0A7W6ERQ5</accession>
<sequence length="37" mass="4151">LFAVIHLESVCLLVPLGQIYKIMQTIYESVLSENNDG</sequence>
<comment type="caution">
    <text evidence="1">The sequence shown here is derived from an EMBL/GenBank/DDBJ whole genome shotgun (WGS) entry which is preliminary data.</text>
</comment>
<reference evidence="1 2" key="1">
    <citation type="submission" date="2020-08" db="EMBL/GenBank/DDBJ databases">
        <title>Genomic Encyclopedia of Type Strains, Phase IV (KMG-IV): sequencing the most valuable type-strain genomes for metagenomic binning, comparative biology and taxonomic classification.</title>
        <authorList>
            <person name="Goeker M."/>
        </authorList>
    </citation>
    <scope>NUCLEOTIDE SEQUENCE [LARGE SCALE GENOMIC DNA]</scope>
    <source>
        <strain evidence="1 2">DSM 17976</strain>
    </source>
</reference>
<name>A0A7W6ERQ5_9BACT</name>
<dbReference type="AlphaFoldDB" id="A0A7W6ERQ5"/>
<evidence type="ECO:0000313" key="2">
    <source>
        <dbReference type="Proteomes" id="UP000541352"/>
    </source>
</evidence>
<evidence type="ECO:0000313" key="1">
    <source>
        <dbReference type="EMBL" id="MBB3839969.1"/>
    </source>
</evidence>
<dbReference type="EMBL" id="JACIBY010000009">
    <property type="protein sequence ID" value="MBB3839969.1"/>
    <property type="molecule type" value="Genomic_DNA"/>
</dbReference>